<evidence type="ECO:0000313" key="2">
    <source>
        <dbReference type="EMBL" id="MFC3126102.1"/>
    </source>
</evidence>
<dbReference type="InterPro" id="IPR002818">
    <property type="entry name" value="DJ-1/PfpI"/>
</dbReference>
<dbReference type="EC" id="4.2.1.-" evidence="2"/>
<organism evidence="2 3">
    <name type="scientific">Teichococcus globiformis</name>
    <dbReference type="NCBI Taxonomy" id="2307229"/>
    <lineage>
        <taxon>Bacteria</taxon>
        <taxon>Pseudomonadati</taxon>
        <taxon>Pseudomonadota</taxon>
        <taxon>Alphaproteobacteria</taxon>
        <taxon>Acetobacterales</taxon>
        <taxon>Roseomonadaceae</taxon>
        <taxon>Roseomonas</taxon>
    </lineage>
</organism>
<dbReference type="SUPFAM" id="SSF52317">
    <property type="entry name" value="Class I glutamine amidotransferase-like"/>
    <property type="match status" value="1"/>
</dbReference>
<dbReference type="Gene3D" id="3.40.50.880">
    <property type="match status" value="1"/>
</dbReference>
<dbReference type="InterPro" id="IPR052158">
    <property type="entry name" value="INH-QAR"/>
</dbReference>
<keyword evidence="3" id="KW-1185">Reference proteome</keyword>
<dbReference type="GO" id="GO:0016829">
    <property type="term" value="F:lyase activity"/>
    <property type="evidence" value="ECO:0007669"/>
    <property type="project" value="UniProtKB-KW"/>
</dbReference>
<dbReference type="RefSeq" id="WP_379597236.1">
    <property type="nucleotide sequence ID" value="NZ_JBHRTN010000013.1"/>
</dbReference>
<protein>
    <submittedName>
        <fullName evidence="2">DJ-1/PfpI family protein</fullName>
        <ecNumber evidence="2">4.2.1.-</ecNumber>
    </submittedName>
</protein>
<sequence length="221" mass="23435">MLAPDMVQLDMTGPFEVLARVPGWSVSLVAATLDPVRTDRGLRIVPDTTRESAAVADLLVVPGGAGVDSAMLDTAWIDFVRRQADSAEHVFGICTGSLLLGAAGLLQGRRAGGHWQARDLLTRFGAIPSDARVTVDGKYYTSGGVTSGIDVALRVVADLEGEVAARKIQLAIEYDPHPPFPGGTPSTSPAEVVRAVQADARARRAQREDMVAQAAERLRQP</sequence>
<feature type="domain" description="DJ-1/PfpI" evidence="1">
    <location>
        <begin position="2"/>
        <end position="157"/>
    </location>
</feature>
<reference evidence="3" key="1">
    <citation type="journal article" date="2019" name="Int. J. Syst. Evol. Microbiol.">
        <title>The Global Catalogue of Microorganisms (GCM) 10K type strain sequencing project: providing services to taxonomists for standard genome sequencing and annotation.</title>
        <authorList>
            <consortium name="The Broad Institute Genomics Platform"/>
            <consortium name="The Broad Institute Genome Sequencing Center for Infectious Disease"/>
            <person name="Wu L."/>
            <person name="Ma J."/>
        </authorList>
    </citation>
    <scope>NUCLEOTIDE SEQUENCE [LARGE SCALE GENOMIC DNA]</scope>
    <source>
        <strain evidence="3">KCTC 52094</strain>
    </source>
</reference>
<dbReference type="PANTHER" id="PTHR43130">
    <property type="entry name" value="ARAC-FAMILY TRANSCRIPTIONAL REGULATOR"/>
    <property type="match status" value="1"/>
</dbReference>
<dbReference type="InterPro" id="IPR029062">
    <property type="entry name" value="Class_I_gatase-like"/>
</dbReference>
<proteinExistence type="predicted"/>
<dbReference type="PANTHER" id="PTHR43130:SF2">
    <property type="entry name" value="DJ-1_PFPI DOMAIN-CONTAINING PROTEIN"/>
    <property type="match status" value="1"/>
</dbReference>
<name>A0ABV7G7A4_9PROT</name>
<gene>
    <name evidence="2" type="ORF">ACFOD4_13625</name>
</gene>
<keyword evidence="2" id="KW-0456">Lyase</keyword>
<dbReference type="EMBL" id="JBHRTN010000013">
    <property type="protein sequence ID" value="MFC3126102.1"/>
    <property type="molecule type" value="Genomic_DNA"/>
</dbReference>
<dbReference type="CDD" id="cd03139">
    <property type="entry name" value="GATase1_PfpI_2"/>
    <property type="match status" value="1"/>
</dbReference>
<accession>A0ABV7G7A4</accession>
<dbReference type="Pfam" id="PF01965">
    <property type="entry name" value="DJ-1_PfpI"/>
    <property type="match status" value="1"/>
</dbReference>
<evidence type="ECO:0000259" key="1">
    <source>
        <dbReference type="Pfam" id="PF01965"/>
    </source>
</evidence>
<comment type="caution">
    <text evidence="2">The sequence shown here is derived from an EMBL/GenBank/DDBJ whole genome shotgun (WGS) entry which is preliminary data.</text>
</comment>
<evidence type="ECO:0000313" key="3">
    <source>
        <dbReference type="Proteomes" id="UP001595593"/>
    </source>
</evidence>
<dbReference type="Proteomes" id="UP001595593">
    <property type="component" value="Unassembled WGS sequence"/>
</dbReference>